<dbReference type="OrthoDB" id="272985at2759"/>
<evidence type="ECO:0000313" key="2">
    <source>
        <dbReference type="Proteomes" id="UP000625711"/>
    </source>
</evidence>
<name>A0A834HZ60_RHYFE</name>
<comment type="caution">
    <text evidence="1">The sequence shown here is derived from an EMBL/GenBank/DDBJ whole genome shotgun (WGS) entry which is preliminary data.</text>
</comment>
<accession>A0A834HZ60</accession>
<reference evidence="1" key="1">
    <citation type="submission" date="2020-08" db="EMBL/GenBank/DDBJ databases">
        <title>Genome sequencing and assembly of the red palm weevil Rhynchophorus ferrugineus.</title>
        <authorList>
            <person name="Dias G.B."/>
            <person name="Bergman C.M."/>
            <person name="Manee M."/>
        </authorList>
    </citation>
    <scope>NUCLEOTIDE SEQUENCE</scope>
    <source>
        <strain evidence="1">AA-2017</strain>
        <tissue evidence="1">Whole larva</tissue>
    </source>
</reference>
<proteinExistence type="predicted"/>
<evidence type="ECO:0000313" key="1">
    <source>
        <dbReference type="EMBL" id="KAF7271250.1"/>
    </source>
</evidence>
<gene>
    <name evidence="1" type="ORF">GWI33_015851</name>
</gene>
<keyword evidence="2" id="KW-1185">Reference proteome</keyword>
<protein>
    <submittedName>
        <fullName evidence="1">Uncharacterized protein</fullName>
    </submittedName>
</protein>
<dbReference type="AlphaFoldDB" id="A0A834HZ60"/>
<sequence length="68" mass="7649">MVLNAFAMTINKSQDQSLGVCGINLEFSYFAQGQLYVVCWCVGKPSSLFIYASQNKTKHIVKIKIKMN</sequence>
<dbReference type="Proteomes" id="UP000625711">
    <property type="component" value="Unassembled WGS sequence"/>
</dbReference>
<organism evidence="1 2">
    <name type="scientific">Rhynchophorus ferrugineus</name>
    <name type="common">Red palm weevil</name>
    <name type="synonym">Curculio ferrugineus</name>
    <dbReference type="NCBI Taxonomy" id="354439"/>
    <lineage>
        <taxon>Eukaryota</taxon>
        <taxon>Metazoa</taxon>
        <taxon>Ecdysozoa</taxon>
        <taxon>Arthropoda</taxon>
        <taxon>Hexapoda</taxon>
        <taxon>Insecta</taxon>
        <taxon>Pterygota</taxon>
        <taxon>Neoptera</taxon>
        <taxon>Endopterygota</taxon>
        <taxon>Coleoptera</taxon>
        <taxon>Polyphaga</taxon>
        <taxon>Cucujiformia</taxon>
        <taxon>Curculionidae</taxon>
        <taxon>Dryophthorinae</taxon>
        <taxon>Rhynchophorus</taxon>
    </lineage>
</organism>
<dbReference type="EMBL" id="JAACXV010013996">
    <property type="protein sequence ID" value="KAF7271250.1"/>
    <property type="molecule type" value="Genomic_DNA"/>
</dbReference>